<dbReference type="SUPFAM" id="SSF52210">
    <property type="entry name" value="Succinyl-CoA synthetase domains"/>
    <property type="match status" value="2"/>
</dbReference>
<dbReference type="Pfam" id="PF13380">
    <property type="entry name" value="CoA_binding_2"/>
    <property type="match status" value="1"/>
</dbReference>
<dbReference type="PANTHER" id="PTHR42793">
    <property type="entry name" value="COA BINDING DOMAIN CONTAINING PROTEIN"/>
    <property type="match status" value="1"/>
</dbReference>
<dbReference type="InterPro" id="IPR036291">
    <property type="entry name" value="NAD(P)-bd_dom_sf"/>
</dbReference>
<dbReference type="InterPro" id="IPR013815">
    <property type="entry name" value="ATP_grasp_subdomain_1"/>
</dbReference>
<dbReference type="AlphaFoldDB" id="A0A7W6IHV8"/>
<dbReference type="Pfam" id="PF13607">
    <property type="entry name" value="Succ_CoA_lig"/>
    <property type="match status" value="1"/>
</dbReference>
<dbReference type="InterPro" id="IPR003781">
    <property type="entry name" value="CoA-bd"/>
</dbReference>
<dbReference type="RefSeq" id="WP_051435297.1">
    <property type="nucleotide sequence ID" value="NZ_JACIDC010000009.1"/>
</dbReference>
<dbReference type="SUPFAM" id="SSF56059">
    <property type="entry name" value="Glutathione synthetase ATP-binding domain-like"/>
    <property type="match status" value="1"/>
</dbReference>
<keyword evidence="4" id="KW-1185">Reference proteome</keyword>
<dbReference type="Proteomes" id="UP000519439">
    <property type="component" value="Unassembled WGS sequence"/>
</dbReference>
<feature type="domain" description="CoA-binding" evidence="2">
    <location>
        <begin position="15"/>
        <end position="111"/>
    </location>
</feature>
<dbReference type="SUPFAM" id="SSF51735">
    <property type="entry name" value="NAD(P)-binding Rossmann-fold domains"/>
    <property type="match status" value="1"/>
</dbReference>
<proteinExistence type="predicted"/>
<dbReference type="SMART" id="SM00881">
    <property type="entry name" value="CoA_binding"/>
    <property type="match status" value="1"/>
</dbReference>
<evidence type="ECO:0000256" key="1">
    <source>
        <dbReference type="ARBA" id="ARBA00022532"/>
    </source>
</evidence>
<dbReference type="Gene3D" id="3.40.50.720">
    <property type="entry name" value="NAD(P)-binding Rossmann-like Domain"/>
    <property type="match status" value="1"/>
</dbReference>
<gene>
    <name evidence="3" type="ORF">GGR34_002837</name>
</gene>
<protein>
    <submittedName>
        <fullName evidence="3">Acyl-CoA synthetase (NDP forming)</fullName>
    </submittedName>
</protein>
<dbReference type="Pfam" id="PF13549">
    <property type="entry name" value="ATP-grasp_5"/>
    <property type="match status" value="1"/>
</dbReference>
<accession>A0A7W6IHV8</accession>
<dbReference type="InterPro" id="IPR016102">
    <property type="entry name" value="Succinyl-CoA_synth-like"/>
</dbReference>
<sequence>MSVPASQGSDWKTALHAPRAVAVIGASSNPQKIGGRTLANLREGGFEGQVYPVNPAGGEMAGWQAYPSLTDVPVPPDMAIIAVPGAEAVEAAIRDCAAASVKTCVVFSAGFRESGEQGHAHEARLVREARSLGLRILGPNSQGSLCARSGLVASFATTFQEYAIEDGPVAIISQSGAMSSVIYGLLREKGIGVRYVHATGNESDISSADLLDVVADDPDISAVLLYLESISDPEKLAAAARKARAAGQLILCVKAGASASGQKAAQSHTGALASDDKVVDAFLSRVGICRVDNLRGLVDIVPLALQRREAGVGGLVLVSNSGAACVLGADLCERLNVPLARLSEATKQTLDRIVPPNGNTDNPIDVTPALLTDPTMLERILGSVAADPAVDSILLNLPGSVRGYDFPRFSRDIERFRAQSGALTLVVTPTSGARVEMASSGAAVFEHDSDALQALSVLRRAQRLPSSPAQQVELEAPKLSGSGFLDEAESLKILERIGIPTVAHRLCSSVEEARSAWEIWGGAVVVKGCSSRFPHKSEYGLVELGCRDAGAVSAAFERITAQMKAHGEHDPRAIVATFSRMRAEAFVGARWDDAFGAVVVVGEGGKYTEARQDVVTLSWPFGQDEVLNALKGLRVASIWAGVRGEPALDLAPLAEIAVRIGSLVDRMQGAIVSIDANPVGLGAPGEACIVLDALVEVAG</sequence>
<dbReference type="Gene3D" id="3.30.470.20">
    <property type="entry name" value="ATP-grasp fold, B domain"/>
    <property type="match status" value="1"/>
</dbReference>
<reference evidence="3 4" key="1">
    <citation type="submission" date="2020-08" db="EMBL/GenBank/DDBJ databases">
        <title>Genomic Encyclopedia of Type Strains, Phase IV (KMG-IV): sequencing the most valuable type-strain genomes for metagenomic binning, comparative biology and taxonomic classification.</title>
        <authorList>
            <person name="Goeker M."/>
        </authorList>
    </citation>
    <scope>NUCLEOTIDE SEQUENCE [LARGE SCALE GENOMIC DNA]</scope>
    <source>
        <strain evidence="3 4">DSM 15743</strain>
    </source>
</reference>
<dbReference type="PANTHER" id="PTHR42793:SF4">
    <property type="entry name" value="BLL6376 PROTEIN"/>
    <property type="match status" value="1"/>
</dbReference>
<dbReference type="InterPro" id="IPR032875">
    <property type="entry name" value="Succ_CoA_lig_flav_dom"/>
</dbReference>
<name>A0A7W6IHV8_9HYPH</name>
<dbReference type="GO" id="GO:0005524">
    <property type="term" value="F:ATP binding"/>
    <property type="evidence" value="ECO:0007669"/>
    <property type="project" value="InterPro"/>
</dbReference>
<evidence type="ECO:0000313" key="3">
    <source>
        <dbReference type="EMBL" id="MBB4041174.1"/>
    </source>
</evidence>
<keyword evidence="1" id="KW-0816">Tricarboxylic acid cycle</keyword>
<organism evidence="3 4">
    <name type="scientific">Microvirga flocculans</name>
    <dbReference type="NCBI Taxonomy" id="217168"/>
    <lineage>
        <taxon>Bacteria</taxon>
        <taxon>Pseudomonadati</taxon>
        <taxon>Pseudomonadota</taxon>
        <taxon>Alphaproteobacteria</taxon>
        <taxon>Hyphomicrobiales</taxon>
        <taxon>Methylobacteriaceae</taxon>
        <taxon>Microvirga</taxon>
    </lineage>
</organism>
<comment type="caution">
    <text evidence="3">The sequence shown here is derived from an EMBL/GenBank/DDBJ whole genome shotgun (WGS) entry which is preliminary data.</text>
</comment>
<dbReference type="Gene3D" id="3.30.1490.20">
    <property type="entry name" value="ATP-grasp fold, A domain"/>
    <property type="match status" value="1"/>
</dbReference>
<dbReference type="GO" id="GO:0006099">
    <property type="term" value="P:tricarboxylic acid cycle"/>
    <property type="evidence" value="ECO:0007669"/>
    <property type="project" value="UniProtKB-KW"/>
</dbReference>
<evidence type="ECO:0000259" key="2">
    <source>
        <dbReference type="SMART" id="SM00881"/>
    </source>
</evidence>
<evidence type="ECO:0000313" key="4">
    <source>
        <dbReference type="Proteomes" id="UP000519439"/>
    </source>
</evidence>
<dbReference type="Gene3D" id="3.40.50.261">
    <property type="entry name" value="Succinyl-CoA synthetase domains"/>
    <property type="match status" value="2"/>
</dbReference>
<dbReference type="EMBL" id="JACIDC010000009">
    <property type="protein sequence ID" value="MBB4041174.1"/>
    <property type="molecule type" value="Genomic_DNA"/>
</dbReference>